<sequence length="97" mass="11432">MFTKIKPILLYKKTLKFWVSLILVISTSLLHIIITKPCSSYTGFMCDYYFGFPISFWLITDFFDISFLLIFAFGFGIDLSIFYLILSLIFQKLKRSK</sequence>
<evidence type="ECO:0000313" key="3">
    <source>
        <dbReference type="Proteomes" id="UP000177082"/>
    </source>
</evidence>
<dbReference type="Proteomes" id="UP000177082">
    <property type="component" value="Unassembled WGS sequence"/>
</dbReference>
<keyword evidence="1" id="KW-0472">Membrane</keyword>
<dbReference type="AlphaFoldDB" id="A0A1F8BJ43"/>
<keyword evidence="1" id="KW-0812">Transmembrane</keyword>
<evidence type="ECO:0000256" key="1">
    <source>
        <dbReference type="SAM" id="Phobius"/>
    </source>
</evidence>
<keyword evidence="1" id="KW-1133">Transmembrane helix</keyword>
<dbReference type="STRING" id="1802519.A2961_02570"/>
<protein>
    <submittedName>
        <fullName evidence="2">Uncharacterized protein</fullName>
    </submittedName>
</protein>
<feature type="transmembrane region" description="Helical" evidence="1">
    <location>
        <begin position="15"/>
        <end position="34"/>
    </location>
</feature>
<gene>
    <name evidence="2" type="ORF">A2961_02570</name>
</gene>
<reference evidence="2 3" key="1">
    <citation type="journal article" date="2016" name="Nat. Commun.">
        <title>Thousands of microbial genomes shed light on interconnected biogeochemical processes in an aquifer system.</title>
        <authorList>
            <person name="Anantharaman K."/>
            <person name="Brown C.T."/>
            <person name="Hug L.A."/>
            <person name="Sharon I."/>
            <person name="Castelle C.J."/>
            <person name="Probst A.J."/>
            <person name="Thomas B.C."/>
            <person name="Singh A."/>
            <person name="Wilkins M.J."/>
            <person name="Karaoz U."/>
            <person name="Brodie E.L."/>
            <person name="Williams K.H."/>
            <person name="Hubbard S.S."/>
            <person name="Banfield J.F."/>
        </authorList>
    </citation>
    <scope>NUCLEOTIDE SEQUENCE [LARGE SCALE GENOMIC DNA]</scope>
</reference>
<evidence type="ECO:0000313" key="2">
    <source>
        <dbReference type="EMBL" id="OGM63990.1"/>
    </source>
</evidence>
<comment type="caution">
    <text evidence="2">The sequence shown here is derived from an EMBL/GenBank/DDBJ whole genome shotgun (WGS) entry which is preliminary data.</text>
</comment>
<organism evidence="2 3">
    <name type="scientific">Candidatus Woesebacteria bacterium RIFCSPLOWO2_01_FULL_39_21</name>
    <dbReference type="NCBI Taxonomy" id="1802519"/>
    <lineage>
        <taxon>Bacteria</taxon>
        <taxon>Candidatus Woeseibacteriota</taxon>
    </lineage>
</organism>
<proteinExistence type="predicted"/>
<accession>A0A1F8BJ43</accession>
<feature type="transmembrane region" description="Helical" evidence="1">
    <location>
        <begin position="65"/>
        <end position="90"/>
    </location>
</feature>
<name>A0A1F8BJ43_9BACT</name>
<dbReference type="EMBL" id="MGHF01000010">
    <property type="protein sequence ID" value="OGM63990.1"/>
    <property type="molecule type" value="Genomic_DNA"/>
</dbReference>